<reference evidence="2 3" key="1">
    <citation type="submission" date="2019-05" db="EMBL/GenBank/DDBJ databases">
        <title>Verrucobacter flavum gen. nov., sp. nov. a new member of the family Verrucomicrobiaceae.</title>
        <authorList>
            <person name="Szuroczki S."/>
            <person name="Abbaszade G."/>
            <person name="Szabo A."/>
            <person name="Felfoldi T."/>
            <person name="Schumann P."/>
            <person name="Boka K."/>
            <person name="Keki Z."/>
            <person name="Toumi M."/>
            <person name="Toth E."/>
        </authorList>
    </citation>
    <scope>NUCLEOTIDE SEQUENCE [LARGE SCALE GENOMIC DNA]</scope>
    <source>
        <strain evidence="2 3">MG-N-17</strain>
    </source>
</reference>
<dbReference type="RefSeq" id="WP_138088738.1">
    <property type="nucleotide sequence ID" value="NZ_VAUV01000027.1"/>
</dbReference>
<feature type="region of interest" description="Disordered" evidence="1">
    <location>
        <begin position="38"/>
        <end position="75"/>
    </location>
</feature>
<evidence type="ECO:0000256" key="1">
    <source>
        <dbReference type="SAM" id="MobiDB-lite"/>
    </source>
</evidence>
<name>A0A5R8K7N1_9BACT</name>
<sequence>MSTESKWKRLITHDWEAKLICLVLAMLLWWVVSEEINRGKGPTRKPEMPAGWPMQTLPVPDSPPTPTPLLPRIGQ</sequence>
<keyword evidence="3" id="KW-1185">Reference proteome</keyword>
<evidence type="ECO:0000313" key="3">
    <source>
        <dbReference type="Proteomes" id="UP000306196"/>
    </source>
</evidence>
<proteinExistence type="predicted"/>
<organism evidence="2 3">
    <name type="scientific">Phragmitibacter flavus</name>
    <dbReference type="NCBI Taxonomy" id="2576071"/>
    <lineage>
        <taxon>Bacteria</taxon>
        <taxon>Pseudomonadati</taxon>
        <taxon>Verrucomicrobiota</taxon>
        <taxon>Verrucomicrobiia</taxon>
        <taxon>Verrucomicrobiales</taxon>
        <taxon>Verrucomicrobiaceae</taxon>
        <taxon>Phragmitibacter</taxon>
    </lineage>
</organism>
<gene>
    <name evidence="2" type="ORF">FEM03_23365</name>
</gene>
<comment type="caution">
    <text evidence="2">The sequence shown here is derived from an EMBL/GenBank/DDBJ whole genome shotgun (WGS) entry which is preliminary data.</text>
</comment>
<feature type="compositionally biased region" description="Pro residues" evidence="1">
    <location>
        <begin position="60"/>
        <end position="69"/>
    </location>
</feature>
<dbReference type="Proteomes" id="UP000306196">
    <property type="component" value="Unassembled WGS sequence"/>
</dbReference>
<accession>A0A5R8K7N1</accession>
<dbReference type="AlphaFoldDB" id="A0A5R8K7N1"/>
<protein>
    <submittedName>
        <fullName evidence="2">Uncharacterized protein</fullName>
    </submittedName>
</protein>
<dbReference type="EMBL" id="VAUV01000027">
    <property type="protein sequence ID" value="TLD68342.1"/>
    <property type="molecule type" value="Genomic_DNA"/>
</dbReference>
<evidence type="ECO:0000313" key="2">
    <source>
        <dbReference type="EMBL" id="TLD68342.1"/>
    </source>
</evidence>